<name>A0A7H0I4S7_9ACTN</name>
<dbReference type="KEGG" id="sgj:IAG43_32810"/>
<geneLocation type="plasmid" evidence="1 2">
    <name>unnamed2</name>
</geneLocation>
<protein>
    <recommendedName>
        <fullName evidence="3">VCBS repeat-containing protein</fullName>
    </recommendedName>
</protein>
<dbReference type="InterPro" id="IPR028994">
    <property type="entry name" value="Integrin_alpha_N"/>
</dbReference>
<evidence type="ECO:0008006" key="3">
    <source>
        <dbReference type="Google" id="ProtNLM"/>
    </source>
</evidence>
<dbReference type="RefSeq" id="WP_187744836.1">
    <property type="nucleotide sequence ID" value="NZ_CP060826.1"/>
</dbReference>
<keyword evidence="2" id="KW-1185">Reference proteome</keyword>
<dbReference type="EMBL" id="CP060826">
    <property type="protein sequence ID" value="QNP67793.1"/>
    <property type="molecule type" value="Genomic_DNA"/>
</dbReference>
<accession>A0A7H0I4S7</accession>
<gene>
    <name evidence="1" type="ORF">IAG43_32810</name>
</gene>
<evidence type="ECO:0000313" key="1">
    <source>
        <dbReference type="EMBL" id="QNP67793.1"/>
    </source>
</evidence>
<evidence type="ECO:0000313" key="2">
    <source>
        <dbReference type="Proteomes" id="UP000516230"/>
    </source>
</evidence>
<dbReference type="Proteomes" id="UP000516230">
    <property type="component" value="Plasmid unnamed2"/>
</dbReference>
<sequence length="726" mass="76294">MNAFAAMSRPVPLEATDVSRAILSPRIRLAAAVLTVSTATAVAGTLLTAPGAAAAPAGIVRQETARDAVPFPKDAELVSAGRTGFLARTGEAFFWTGYDGTVTQLPGTGYSGADGADTVVHATGNDTYTLRDMGTDAEPLVVTTPGALRGVIGTTLLMARADGLHLVDGKGGEAVSRAVTGLPAGATGVESVDAGSFTVLHGDDTLYLVDAAKAAAVTHAVTHNSILGFESVVSSPTHLGWGDYNSADTERHFHLRDVRTGVTESLNATGSGPVLSPEWLAYSGNSATDPAARPLTLRSLEDGRVLQVLDRATAIRVDADGAFVVRGTLAREDGVYRVTVGADGTPAVQLLASAGRIPDLAVTREVTPRTADFGGPSDRVRMAWELSQPASARLTLTHTATGRQRVMDSYSSGTAHEFSWSSGNSLYEMADYAGEYTWTMTAKERYAVGAPVERTGSLTVNRPPVHRDHDANGHDDVLVRDSAGQLSAYEGKQLSYGGPHTEPDSTVLGTGWNTYTLMAAPGDLGGTAADDVVGRDRDGVLWLHRGEAQKLLPRTRIGGGWQVYNKITGGSDLNGDGRGDLLATDTSGVLWAYFSTGDAARPFEPRRKVGGGWQVYNLLTAAGNLAGAPGGDLLARDTSGVLWLYLGKGDGTFTARRKVGGGWQRFTHIAPLREQNVNEWRFGRTGLFAIGPDGSRYYPNRGHVDGVFAPPVDLAPKTGSTFTTAF</sequence>
<reference evidence="1 2" key="1">
    <citation type="submission" date="2020-08" db="EMBL/GenBank/DDBJ databases">
        <title>A novel species.</title>
        <authorList>
            <person name="Gao J."/>
        </authorList>
    </citation>
    <scope>NUCLEOTIDE SEQUENCE [LARGE SCALE GENOMIC DNA]</scope>
    <source>
        <strain evidence="1 2">CRPJ-33</strain>
        <plasmid evidence="1 2">unnamed2</plasmid>
    </source>
</reference>
<organism evidence="1 2">
    <name type="scientific">Streptomyces genisteinicus</name>
    <dbReference type="NCBI Taxonomy" id="2768068"/>
    <lineage>
        <taxon>Bacteria</taxon>
        <taxon>Bacillati</taxon>
        <taxon>Actinomycetota</taxon>
        <taxon>Actinomycetes</taxon>
        <taxon>Kitasatosporales</taxon>
        <taxon>Streptomycetaceae</taxon>
        <taxon>Streptomyces</taxon>
    </lineage>
</organism>
<dbReference type="SUPFAM" id="SSF69318">
    <property type="entry name" value="Integrin alpha N-terminal domain"/>
    <property type="match status" value="1"/>
</dbReference>
<keyword evidence="1" id="KW-0614">Plasmid</keyword>
<dbReference type="Gene3D" id="2.20.25.650">
    <property type="entry name" value="Tachylectin-2-like"/>
    <property type="match status" value="1"/>
</dbReference>
<proteinExistence type="predicted"/>
<dbReference type="AlphaFoldDB" id="A0A7H0I4S7"/>